<gene>
    <name evidence="2" type="ORF">M422DRAFT_273593</name>
</gene>
<sequence>MGGWTTAAARATTAQNLTRLYLPLDLSLLLGDLIILVNPSLRQRSSSLGLGYQANPVPHPATSSRFDDPSPGSSLGPPHNTNTVMSGLGSAFERTVSMGVMGVATGMVASRAQVNWYQGGGFKPSWYEDNLPAADP</sequence>
<proteinExistence type="predicted"/>
<reference evidence="2 3" key="1">
    <citation type="submission" date="2014-06" db="EMBL/GenBank/DDBJ databases">
        <title>Evolutionary Origins and Diversification of the Mycorrhizal Mutualists.</title>
        <authorList>
            <consortium name="DOE Joint Genome Institute"/>
            <consortium name="Mycorrhizal Genomics Consortium"/>
            <person name="Kohler A."/>
            <person name="Kuo A."/>
            <person name="Nagy L.G."/>
            <person name="Floudas D."/>
            <person name="Copeland A."/>
            <person name="Barry K.W."/>
            <person name="Cichocki N."/>
            <person name="Veneault-Fourrey C."/>
            <person name="LaButti K."/>
            <person name="Lindquist E.A."/>
            <person name="Lipzen A."/>
            <person name="Lundell T."/>
            <person name="Morin E."/>
            <person name="Murat C."/>
            <person name="Riley R."/>
            <person name="Ohm R."/>
            <person name="Sun H."/>
            <person name="Tunlid A."/>
            <person name="Henrissat B."/>
            <person name="Grigoriev I.V."/>
            <person name="Hibbett D.S."/>
            <person name="Martin F."/>
        </authorList>
    </citation>
    <scope>NUCLEOTIDE SEQUENCE [LARGE SCALE GENOMIC DNA]</scope>
    <source>
        <strain evidence="2 3">SS14</strain>
    </source>
</reference>
<evidence type="ECO:0000313" key="3">
    <source>
        <dbReference type="Proteomes" id="UP000054279"/>
    </source>
</evidence>
<evidence type="ECO:0000313" key="2">
    <source>
        <dbReference type="EMBL" id="KIJ25452.1"/>
    </source>
</evidence>
<dbReference type="HOGENOM" id="CLU_1876741_0_0_1"/>
<accession>A0A0C9U8U9</accession>
<evidence type="ECO:0000256" key="1">
    <source>
        <dbReference type="SAM" id="MobiDB-lite"/>
    </source>
</evidence>
<dbReference type="EMBL" id="KN837414">
    <property type="protein sequence ID" value="KIJ25452.1"/>
    <property type="molecule type" value="Genomic_DNA"/>
</dbReference>
<organism evidence="2 3">
    <name type="scientific">Sphaerobolus stellatus (strain SS14)</name>
    <dbReference type="NCBI Taxonomy" id="990650"/>
    <lineage>
        <taxon>Eukaryota</taxon>
        <taxon>Fungi</taxon>
        <taxon>Dikarya</taxon>
        <taxon>Basidiomycota</taxon>
        <taxon>Agaricomycotina</taxon>
        <taxon>Agaricomycetes</taxon>
        <taxon>Phallomycetidae</taxon>
        <taxon>Geastrales</taxon>
        <taxon>Sphaerobolaceae</taxon>
        <taxon>Sphaerobolus</taxon>
    </lineage>
</organism>
<feature type="region of interest" description="Disordered" evidence="1">
    <location>
        <begin position="50"/>
        <end position="86"/>
    </location>
</feature>
<feature type="compositionally biased region" description="Low complexity" evidence="1">
    <location>
        <begin position="69"/>
        <end position="78"/>
    </location>
</feature>
<dbReference type="Proteomes" id="UP000054279">
    <property type="component" value="Unassembled WGS sequence"/>
</dbReference>
<dbReference type="AlphaFoldDB" id="A0A0C9U8U9"/>
<name>A0A0C9U8U9_SPHS4</name>
<protein>
    <submittedName>
        <fullName evidence="2">Uncharacterized protein</fullName>
    </submittedName>
</protein>
<keyword evidence="3" id="KW-1185">Reference proteome</keyword>